<organism evidence="1 2">
    <name type="scientific">Lichenibacterium minor</name>
    <dbReference type="NCBI Taxonomy" id="2316528"/>
    <lineage>
        <taxon>Bacteria</taxon>
        <taxon>Pseudomonadati</taxon>
        <taxon>Pseudomonadota</taxon>
        <taxon>Alphaproteobacteria</taxon>
        <taxon>Hyphomicrobiales</taxon>
        <taxon>Lichenihabitantaceae</taxon>
        <taxon>Lichenibacterium</taxon>
    </lineage>
</organism>
<gene>
    <name evidence="1" type="ORF">D3273_27220</name>
</gene>
<protein>
    <submittedName>
        <fullName evidence="1">Uncharacterized protein</fullName>
    </submittedName>
</protein>
<sequence length="80" mass="9545">MIKPVVSRLARTIAYCIKMNSEQRLAYRDKTGRKNRNHLPLRAPEQYYFDHALCSIDKGARVFWFDAWPYMPDGIRIREV</sequence>
<dbReference type="RefSeq" id="WP_129230114.1">
    <property type="nucleotide sequence ID" value="NZ_QYBB01000105.1"/>
</dbReference>
<reference evidence="1 2" key="2">
    <citation type="submission" date="2019-02" db="EMBL/GenBank/DDBJ databases">
        <title>'Lichenibacterium ramalinii' gen. nov. sp. nov., 'Lichenibacterium minor' gen. nov. sp. nov.</title>
        <authorList>
            <person name="Pankratov T."/>
        </authorList>
    </citation>
    <scope>NUCLEOTIDE SEQUENCE [LARGE SCALE GENOMIC DNA]</scope>
    <source>
        <strain evidence="1 2">RmlP026</strain>
    </source>
</reference>
<dbReference type="Proteomes" id="UP000290759">
    <property type="component" value="Unassembled WGS sequence"/>
</dbReference>
<evidence type="ECO:0000313" key="2">
    <source>
        <dbReference type="Proteomes" id="UP000290759"/>
    </source>
</evidence>
<proteinExistence type="predicted"/>
<reference evidence="1 2" key="1">
    <citation type="submission" date="2018-12" db="EMBL/GenBank/DDBJ databases">
        <authorList>
            <person name="Grouzdev D.S."/>
            <person name="Krutkina M.S."/>
        </authorList>
    </citation>
    <scope>NUCLEOTIDE SEQUENCE [LARGE SCALE GENOMIC DNA]</scope>
    <source>
        <strain evidence="1 2">RmlP026</strain>
    </source>
</reference>
<keyword evidence="2" id="KW-1185">Reference proteome</keyword>
<name>A0A4Q2TYN7_9HYPH</name>
<comment type="caution">
    <text evidence="1">The sequence shown here is derived from an EMBL/GenBank/DDBJ whole genome shotgun (WGS) entry which is preliminary data.</text>
</comment>
<evidence type="ECO:0000313" key="1">
    <source>
        <dbReference type="EMBL" id="RYC28830.1"/>
    </source>
</evidence>
<dbReference type="EMBL" id="QYBB01000105">
    <property type="protein sequence ID" value="RYC28830.1"/>
    <property type="molecule type" value="Genomic_DNA"/>
</dbReference>
<dbReference type="AlphaFoldDB" id="A0A4Q2TYN7"/>
<accession>A0A4Q2TYN7</accession>